<dbReference type="Proteomes" id="UP000199184">
    <property type="component" value="Unassembled WGS sequence"/>
</dbReference>
<sequence>MNKSTLEAEAVLDSLPTLIVLEQLQSSKVARRDKALAGLVGYRRFRAQEQLQRLMSKNIETVGASVPSLQQPKYDQ</sequence>
<proteinExistence type="predicted"/>
<dbReference type="AlphaFoldDB" id="A0A1C3TYD2"/>
<gene>
    <name evidence="1" type="ORF">GA0061098_1001121</name>
</gene>
<keyword evidence="2" id="KW-1185">Reference proteome</keyword>
<evidence type="ECO:0000313" key="1">
    <source>
        <dbReference type="EMBL" id="SCB08276.1"/>
    </source>
</evidence>
<dbReference type="EMBL" id="FMAI01000001">
    <property type="protein sequence ID" value="SCB08276.1"/>
    <property type="molecule type" value="Genomic_DNA"/>
</dbReference>
<accession>A0A1C3TYD2</accession>
<evidence type="ECO:0000313" key="2">
    <source>
        <dbReference type="Proteomes" id="UP000199184"/>
    </source>
</evidence>
<name>A0A1C3TYD2_9BRAD</name>
<organism evidence="1 2">
    <name type="scientific">Bradyrhizobium shewense</name>
    <dbReference type="NCBI Taxonomy" id="1761772"/>
    <lineage>
        <taxon>Bacteria</taxon>
        <taxon>Pseudomonadati</taxon>
        <taxon>Pseudomonadota</taxon>
        <taxon>Alphaproteobacteria</taxon>
        <taxon>Hyphomicrobiales</taxon>
        <taxon>Nitrobacteraceae</taxon>
        <taxon>Bradyrhizobium</taxon>
    </lineage>
</organism>
<dbReference type="RefSeq" id="WP_091952358.1">
    <property type="nucleotide sequence ID" value="NZ_FMAI01000001.1"/>
</dbReference>
<protein>
    <submittedName>
        <fullName evidence="1">Uncharacterized protein</fullName>
    </submittedName>
</protein>
<reference evidence="2" key="1">
    <citation type="submission" date="2016-08" db="EMBL/GenBank/DDBJ databases">
        <authorList>
            <person name="Varghese N."/>
            <person name="Submissions Spin"/>
        </authorList>
    </citation>
    <scope>NUCLEOTIDE SEQUENCE [LARGE SCALE GENOMIC DNA]</scope>
    <source>
        <strain evidence="2">ERR11</strain>
    </source>
</reference>